<dbReference type="KEGG" id="vg:26382480"/>
<accession>A0A097P8Y9</accession>
<dbReference type="RefSeq" id="YP_009186716.1">
    <property type="nucleotide sequence ID" value="NC_028636.1"/>
</dbReference>
<reference evidence="1 2" key="1">
    <citation type="journal article" date="2014" name="PLoS ONE">
        <title>Genomic Sequencing and Analysis of Sucra jujuba Nucleopolyhedrovirus.</title>
        <authorList>
            <person name="Liu X."/>
            <person name="Yin F."/>
            <person name="Zhu Z."/>
            <person name="Hou D."/>
            <person name="Wang J."/>
            <person name="Zhang L."/>
            <person name="Wang M."/>
            <person name="Wang H."/>
            <person name="Hu Z."/>
            <person name="Deng F."/>
        </authorList>
    </citation>
    <scope>NUCLEOTIDE SEQUENCE [LARGE SCALE GENOMIC DNA]</scope>
    <source>
        <strain evidence="1">473</strain>
    </source>
</reference>
<organism evidence="1 2">
    <name type="scientific">Sucra jujuba nucleopolyhedrovirus</name>
    <dbReference type="NCBI Taxonomy" id="1563660"/>
    <lineage>
        <taxon>Viruses</taxon>
        <taxon>Viruses incertae sedis</taxon>
        <taxon>Naldaviricetes</taxon>
        <taxon>Lefavirales</taxon>
        <taxon>Baculoviridae</taxon>
        <taxon>Alphabaculovirus</taxon>
        <taxon>Alphabaculovirus sujujubae</taxon>
    </lineage>
</organism>
<dbReference type="EMBL" id="KJ676450">
    <property type="protein sequence ID" value="AIU41264.1"/>
    <property type="molecule type" value="Genomic_DNA"/>
</dbReference>
<evidence type="ECO:0000313" key="2">
    <source>
        <dbReference type="Proteomes" id="UP000201917"/>
    </source>
</evidence>
<dbReference type="Proteomes" id="UP000201917">
    <property type="component" value="Segment"/>
</dbReference>
<protein>
    <submittedName>
        <fullName evidence="1">Orf25</fullName>
    </submittedName>
</protein>
<dbReference type="GeneID" id="26382480"/>
<sequence length="192" mass="22449">MDLLPYDIKHLIVNDYVTNVFDKINVCQALSLDLSTFVRQELIVVENVVYAHDNHGGGEHTIIAKLLPPDTLDYMTRYCISSSVEILYFASVIKPFRSTKHKSLKEVRKKFLVDLKVYEERKRFARKYNSRASEHKSNCFIQLEPMNNKTDVCDIFLRFATFNYTCKKTTTQPVSLSYNIFHYKGRCPYVVK</sequence>
<name>A0A097P8Y9_9ABAC</name>
<proteinExistence type="predicted"/>
<evidence type="ECO:0000313" key="1">
    <source>
        <dbReference type="EMBL" id="AIU41264.1"/>
    </source>
</evidence>
<keyword evidence="2" id="KW-1185">Reference proteome</keyword>